<evidence type="ECO:0000256" key="1">
    <source>
        <dbReference type="ARBA" id="ARBA00022598"/>
    </source>
</evidence>
<comment type="caution">
    <text evidence="3">The sequence shown here is derived from an EMBL/GenBank/DDBJ whole genome shotgun (WGS) entry which is preliminary data.</text>
</comment>
<dbReference type="GO" id="GO:0005737">
    <property type="term" value="C:cytoplasm"/>
    <property type="evidence" value="ECO:0007669"/>
    <property type="project" value="TreeGrafter"/>
</dbReference>
<name>A0A069D0F5_9BACE</name>
<dbReference type="SUPFAM" id="SSF55681">
    <property type="entry name" value="Class II aaRS and biotin synthetases"/>
    <property type="match status" value="1"/>
</dbReference>
<dbReference type="eggNOG" id="COG0340">
    <property type="taxonomic scope" value="Bacteria"/>
</dbReference>
<gene>
    <name evidence="3" type="ORF">JCM15093_905</name>
</gene>
<keyword evidence="4" id="KW-1185">Reference proteome</keyword>
<evidence type="ECO:0000259" key="2">
    <source>
        <dbReference type="PROSITE" id="PS51733"/>
    </source>
</evidence>
<protein>
    <submittedName>
        <fullName evidence="3">Biotin-protein ligase</fullName>
    </submittedName>
</protein>
<reference evidence="3 4" key="1">
    <citation type="journal article" date="2015" name="Microbes Environ.">
        <title>Distribution and evolution of nitrogen fixation genes in the phylum bacteroidetes.</title>
        <authorList>
            <person name="Inoue J."/>
            <person name="Oshima K."/>
            <person name="Suda W."/>
            <person name="Sakamoto M."/>
            <person name="Iino T."/>
            <person name="Noda S."/>
            <person name="Hongoh Y."/>
            <person name="Hattori M."/>
            <person name="Ohkuma M."/>
        </authorList>
    </citation>
    <scope>NUCLEOTIDE SEQUENCE [LARGE SCALE GENOMIC DNA]</scope>
    <source>
        <strain evidence="3 4">JCM 15093</strain>
    </source>
</reference>
<dbReference type="Proteomes" id="UP000027601">
    <property type="component" value="Unassembled WGS sequence"/>
</dbReference>
<keyword evidence="1 3" id="KW-0436">Ligase</keyword>
<dbReference type="NCBIfam" id="TIGR00121">
    <property type="entry name" value="birA_ligase"/>
    <property type="match status" value="1"/>
</dbReference>
<dbReference type="EMBL" id="BAJS01000003">
    <property type="protein sequence ID" value="GAK35781.1"/>
    <property type="molecule type" value="Genomic_DNA"/>
</dbReference>
<dbReference type="PANTHER" id="PTHR12835">
    <property type="entry name" value="BIOTIN PROTEIN LIGASE"/>
    <property type="match status" value="1"/>
</dbReference>
<proteinExistence type="predicted"/>
<sequence length="169" mass="19204">MSQIISLAVKEVLDSFSEGFSIKWPNDIYHCDKKIAGILIENDLSGNTINRTIVGTGLNINQEAFHSDAPNPISLRQITGTVHDRKDILQAVMLRLMEYYNQLSNGETEEISSRYLASLYRSRGMHTYTDASGEFQAEIFTVSPEGYLWLKDDKGALRKYAFKEVQYIL</sequence>
<dbReference type="InterPro" id="IPR004143">
    <property type="entry name" value="BPL_LPL_catalytic"/>
</dbReference>
<feature type="domain" description="BPL/LPL catalytic" evidence="2">
    <location>
        <begin position="1"/>
        <end position="104"/>
    </location>
</feature>
<dbReference type="PROSITE" id="PS51733">
    <property type="entry name" value="BPL_LPL_CATALYTIC"/>
    <property type="match status" value="1"/>
</dbReference>
<dbReference type="Gene3D" id="3.30.930.10">
    <property type="entry name" value="Bira Bifunctional Protein, Domain 2"/>
    <property type="match status" value="1"/>
</dbReference>
<dbReference type="InterPro" id="IPR045864">
    <property type="entry name" value="aa-tRNA-synth_II/BPL/LPL"/>
</dbReference>
<accession>A0A069D0F5</accession>
<dbReference type="PANTHER" id="PTHR12835:SF5">
    <property type="entry name" value="BIOTIN--PROTEIN LIGASE"/>
    <property type="match status" value="1"/>
</dbReference>
<evidence type="ECO:0000313" key="4">
    <source>
        <dbReference type="Proteomes" id="UP000027601"/>
    </source>
</evidence>
<evidence type="ECO:0000313" key="3">
    <source>
        <dbReference type="EMBL" id="GAK35781.1"/>
    </source>
</evidence>
<organism evidence="3 4">
    <name type="scientific">Bacteroides graminisolvens DSM 19988 = JCM 15093</name>
    <dbReference type="NCBI Taxonomy" id="1121097"/>
    <lineage>
        <taxon>Bacteria</taxon>
        <taxon>Pseudomonadati</taxon>
        <taxon>Bacteroidota</taxon>
        <taxon>Bacteroidia</taxon>
        <taxon>Bacteroidales</taxon>
        <taxon>Bacteroidaceae</taxon>
        <taxon>Bacteroides</taxon>
    </lineage>
</organism>
<dbReference type="InterPro" id="IPR004408">
    <property type="entry name" value="Biotin_CoA_COase_ligase"/>
</dbReference>
<dbReference type="GO" id="GO:0004077">
    <property type="term" value="F:biotin--[biotin carboxyl-carrier protein] ligase activity"/>
    <property type="evidence" value="ECO:0007669"/>
    <property type="project" value="InterPro"/>
</dbReference>
<dbReference type="Pfam" id="PF03099">
    <property type="entry name" value="BPL_LplA_LipB"/>
    <property type="match status" value="1"/>
</dbReference>
<dbReference type="AlphaFoldDB" id="A0A069D0F5"/>